<organism evidence="3 4">
    <name type="scientific">Duganella guangzhouensis</name>
    <dbReference type="NCBI Taxonomy" id="2666084"/>
    <lineage>
        <taxon>Bacteria</taxon>
        <taxon>Pseudomonadati</taxon>
        <taxon>Pseudomonadota</taxon>
        <taxon>Betaproteobacteria</taxon>
        <taxon>Burkholderiales</taxon>
        <taxon>Oxalobacteraceae</taxon>
        <taxon>Telluria group</taxon>
        <taxon>Duganella</taxon>
    </lineage>
</organism>
<name>A0A6I2L134_9BURK</name>
<dbReference type="InterPro" id="IPR013424">
    <property type="entry name" value="Ice-binding_C"/>
</dbReference>
<protein>
    <submittedName>
        <fullName evidence="3">PEP-CTERM sorting domain-containing protein</fullName>
    </submittedName>
</protein>
<dbReference type="NCBIfam" id="TIGR02595">
    <property type="entry name" value="PEP_CTERM"/>
    <property type="match status" value="1"/>
</dbReference>
<dbReference type="NCBIfam" id="NF038126">
    <property type="entry name" value="PEP_CTERM_FxDxF"/>
    <property type="match status" value="1"/>
</dbReference>
<feature type="domain" description="Ice-binding protein C-terminal" evidence="2">
    <location>
        <begin position="166"/>
        <end position="190"/>
    </location>
</feature>
<feature type="signal peptide" evidence="1">
    <location>
        <begin position="1"/>
        <end position="22"/>
    </location>
</feature>
<feature type="chain" id="PRO_5026015957" evidence="1">
    <location>
        <begin position="23"/>
        <end position="193"/>
    </location>
</feature>
<dbReference type="EMBL" id="WKJK01000009">
    <property type="protein sequence ID" value="MRW92055.1"/>
    <property type="molecule type" value="Genomic_DNA"/>
</dbReference>
<dbReference type="Proteomes" id="UP000433309">
    <property type="component" value="Unassembled WGS sequence"/>
</dbReference>
<evidence type="ECO:0000313" key="4">
    <source>
        <dbReference type="Proteomes" id="UP000433309"/>
    </source>
</evidence>
<evidence type="ECO:0000313" key="3">
    <source>
        <dbReference type="EMBL" id="MRW92055.1"/>
    </source>
</evidence>
<reference evidence="3 4" key="1">
    <citation type="submission" date="2019-11" db="EMBL/GenBank/DDBJ databases">
        <title>Novel species isolated from a subtropical stream in China.</title>
        <authorList>
            <person name="Lu H."/>
        </authorList>
    </citation>
    <scope>NUCLEOTIDE SEQUENCE [LARGE SCALE GENOMIC DNA]</scope>
    <source>
        <strain evidence="3 4">FT80W</strain>
    </source>
</reference>
<dbReference type="RefSeq" id="WP_154379054.1">
    <property type="nucleotide sequence ID" value="NZ_WKJK01000009.1"/>
</dbReference>
<dbReference type="Pfam" id="PF07589">
    <property type="entry name" value="PEP-CTERM"/>
    <property type="match status" value="1"/>
</dbReference>
<accession>A0A6I2L134</accession>
<evidence type="ECO:0000259" key="2">
    <source>
        <dbReference type="Pfam" id="PF07589"/>
    </source>
</evidence>
<keyword evidence="1" id="KW-0732">Signal</keyword>
<evidence type="ECO:0000256" key="1">
    <source>
        <dbReference type="SAM" id="SignalP"/>
    </source>
</evidence>
<gene>
    <name evidence="3" type="ORF">GJ699_18840</name>
</gene>
<sequence length="193" mass="20225">MNFARKAFAAAAFAVVSASASATLITFDDIVADPYGSPIANGYAGLDWDNFYALPGLGAYTTSPGYGNAVVSQLNTAFNGFANPATFSSSTGFSLMSLYVTKAWNDGTTHFDGYVNNVLTYSMDVYSTTAGPTYVTFSGWNNLSKVVMSDGDGSAQSAVDNISINAVPEPETYAMLVAGLAMLGFAARRKQQG</sequence>
<proteinExistence type="predicted"/>
<dbReference type="AlphaFoldDB" id="A0A6I2L134"/>
<comment type="caution">
    <text evidence="3">The sequence shown here is derived from an EMBL/GenBank/DDBJ whole genome shotgun (WGS) entry which is preliminary data.</text>
</comment>
<keyword evidence="4" id="KW-1185">Reference proteome</keyword>